<dbReference type="WBParaSite" id="NBR_0000463001-mRNA-1">
    <property type="protein sequence ID" value="NBR_0000463001-mRNA-1"/>
    <property type="gene ID" value="NBR_0000463001"/>
</dbReference>
<accession>A0A0N4XQ28</accession>
<gene>
    <name evidence="1" type="ORF">NBR_LOCUS4630</name>
</gene>
<reference evidence="1 2" key="2">
    <citation type="submission" date="2018-11" db="EMBL/GenBank/DDBJ databases">
        <authorList>
            <consortium name="Pathogen Informatics"/>
        </authorList>
    </citation>
    <scope>NUCLEOTIDE SEQUENCE [LARGE SCALE GENOMIC DNA]</scope>
</reference>
<dbReference type="Proteomes" id="UP000271162">
    <property type="component" value="Unassembled WGS sequence"/>
</dbReference>
<dbReference type="STRING" id="27835.A0A0N4XQ28"/>
<evidence type="ECO:0000313" key="3">
    <source>
        <dbReference type="WBParaSite" id="NBR_0000463001-mRNA-1"/>
    </source>
</evidence>
<sequence length="58" mass="6554">MSAKKRKIAKTEDVEGLDKETLLKKYEEVKKTATVCKDDFKTLPKTGRGSALRKALKK</sequence>
<keyword evidence="2" id="KW-1185">Reference proteome</keyword>
<evidence type="ECO:0000313" key="1">
    <source>
        <dbReference type="EMBL" id="VDL68219.1"/>
    </source>
</evidence>
<dbReference type="EMBL" id="UYSL01009095">
    <property type="protein sequence ID" value="VDL68219.1"/>
    <property type="molecule type" value="Genomic_DNA"/>
</dbReference>
<evidence type="ECO:0000313" key="2">
    <source>
        <dbReference type="Proteomes" id="UP000271162"/>
    </source>
</evidence>
<organism evidence="3">
    <name type="scientific">Nippostrongylus brasiliensis</name>
    <name type="common">Rat hookworm</name>
    <dbReference type="NCBI Taxonomy" id="27835"/>
    <lineage>
        <taxon>Eukaryota</taxon>
        <taxon>Metazoa</taxon>
        <taxon>Ecdysozoa</taxon>
        <taxon>Nematoda</taxon>
        <taxon>Chromadorea</taxon>
        <taxon>Rhabditida</taxon>
        <taxon>Rhabditina</taxon>
        <taxon>Rhabditomorpha</taxon>
        <taxon>Strongyloidea</taxon>
        <taxon>Heligmosomidae</taxon>
        <taxon>Nippostrongylus</taxon>
    </lineage>
</organism>
<protein>
    <submittedName>
        <fullName evidence="3">40S ribosomal protein S25</fullName>
    </submittedName>
</protein>
<dbReference type="AlphaFoldDB" id="A0A0N4XQ28"/>
<proteinExistence type="predicted"/>
<reference evidence="3" key="1">
    <citation type="submission" date="2017-02" db="UniProtKB">
        <authorList>
            <consortium name="WormBaseParasite"/>
        </authorList>
    </citation>
    <scope>IDENTIFICATION</scope>
</reference>
<name>A0A0N4XQ28_NIPBR</name>